<sequence>MLDKIESAEKGFNAEIAEVKDDEALEAVRIKYLGRKGLFTELFEEFKQLPKEEKPKYGQMLNKAKSFAQKKFDEVKSQLASSESESQEYIDLSLPGRKIELGSTHILTQTLNEIKQIFKGLGFSIYEGPELESDHNNFEMLNFPADHPARDMQDTFFINDKFLLRTHTSPVQVRLMESKKPPLRAIMPGKVYRNEALSAKSYCLFHQVEGLYVDEDVTFAELKGTLVAFAKQFFGDDVKYRFRPSFFPFTEPSAEVDIWWEQKGKPGKWLEIMGCGMVDPNVFENVGIDNEKYVGYAFGMGVERIAMLKYGVGDIRIFFDNDKRFLQQF</sequence>
<comment type="subcellular location">
    <subcellularLocation>
        <location evidence="2">Cytoplasm</location>
    </subcellularLocation>
</comment>
<dbReference type="GO" id="GO:0006432">
    <property type="term" value="P:phenylalanyl-tRNA aminoacylation"/>
    <property type="evidence" value="ECO:0007669"/>
    <property type="project" value="InterPro"/>
</dbReference>
<evidence type="ECO:0000256" key="8">
    <source>
        <dbReference type="ARBA" id="ARBA00022598"/>
    </source>
</evidence>
<organism evidence="18">
    <name type="scientific">hydrothermal vent metagenome</name>
    <dbReference type="NCBI Taxonomy" id="652676"/>
    <lineage>
        <taxon>unclassified sequences</taxon>
        <taxon>metagenomes</taxon>
        <taxon>ecological metagenomes</taxon>
    </lineage>
</organism>
<evidence type="ECO:0000256" key="7">
    <source>
        <dbReference type="ARBA" id="ARBA00022490"/>
    </source>
</evidence>
<evidence type="ECO:0000256" key="12">
    <source>
        <dbReference type="ARBA" id="ARBA00022842"/>
    </source>
</evidence>
<dbReference type="GO" id="GO:0004826">
    <property type="term" value="F:phenylalanine-tRNA ligase activity"/>
    <property type="evidence" value="ECO:0007669"/>
    <property type="project" value="UniProtKB-EC"/>
</dbReference>
<keyword evidence="14 18" id="KW-0030">Aminoacyl-tRNA synthetase</keyword>
<dbReference type="GO" id="GO:0046872">
    <property type="term" value="F:metal ion binding"/>
    <property type="evidence" value="ECO:0007669"/>
    <property type="project" value="UniProtKB-KW"/>
</dbReference>
<dbReference type="PANTHER" id="PTHR11538:SF41">
    <property type="entry name" value="PHENYLALANINE--TRNA LIGASE, MITOCHONDRIAL"/>
    <property type="match status" value="1"/>
</dbReference>
<dbReference type="EMBL" id="UOGD01000086">
    <property type="protein sequence ID" value="VAX17853.1"/>
    <property type="molecule type" value="Genomic_DNA"/>
</dbReference>
<dbReference type="Pfam" id="PF02912">
    <property type="entry name" value="Phe_tRNA-synt_N"/>
    <property type="match status" value="1"/>
</dbReference>
<dbReference type="EC" id="6.1.1.20" evidence="5"/>
<evidence type="ECO:0000256" key="10">
    <source>
        <dbReference type="ARBA" id="ARBA00022741"/>
    </source>
</evidence>
<protein>
    <recommendedName>
        <fullName evidence="6">Phenylalanine--tRNA ligase alpha subunit</fullName>
        <ecNumber evidence="5">6.1.1.20</ecNumber>
    </recommendedName>
    <alternativeName>
        <fullName evidence="15">Phenylalanyl-tRNA synthetase alpha subunit</fullName>
    </alternativeName>
</protein>
<dbReference type="PANTHER" id="PTHR11538">
    <property type="entry name" value="PHENYLALANYL-TRNA SYNTHETASE"/>
    <property type="match status" value="1"/>
</dbReference>
<evidence type="ECO:0000256" key="14">
    <source>
        <dbReference type="ARBA" id="ARBA00023146"/>
    </source>
</evidence>
<evidence type="ECO:0000313" key="18">
    <source>
        <dbReference type="EMBL" id="VAX17853.1"/>
    </source>
</evidence>
<evidence type="ECO:0000256" key="6">
    <source>
        <dbReference type="ARBA" id="ARBA00015409"/>
    </source>
</evidence>
<evidence type="ECO:0000256" key="15">
    <source>
        <dbReference type="ARBA" id="ARBA00030612"/>
    </source>
</evidence>
<comment type="catalytic activity">
    <reaction evidence="16">
        <text>tRNA(Phe) + L-phenylalanine + ATP = L-phenylalanyl-tRNA(Phe) + AMP + diphosphate + H(+)</text>
        <dbReference type="Rhea" id="RHEA:19413"/>
        <dbReference type="Rhea" id="RHEA-COMP:9668"/>
        <dbReference type="Rhea" id="RHEA-COMP:9699"/>
        <dbReference type="ChEBI" id="CHEBI:15378"/>
        <dbReference type="ChEBI" id="CHEBI:30616"/>
        <dbReference type="ChEBI" id="CHEBI:33019"/>
        <dbReference type="ChEBI" id="CHEBI:58095"/>
        <dbReference type="ChEBI" id="CHEBI:78442"/>
        <dbReference type="ChEBI" id="CHEBI:78531"/>
        <dbReference type="ChEBI" id="CHEBI:456215"/>
        <dbReference type="EC" id="6.1.1.20"/>
    </reaction>
</comment>
<dbReference type="InterPro" id="IPR022911">
    <property type="entry name" value="Phe_tRNA_ligase_alpha1_bac"/>
</dbReference>
<comment type="cofactor">
    <cofactor evidence="1">
        <name>Mg(2+)</name>
        <dbReference type="ChEBI" id="CHEBI:18420"/>
    </cofactor>
</comment>
<proteinExistence type="inferred from homology"/>
<dbReference type="Pfam" id="PF01409">
    <property type="entry name" value="tRNA-synt_2d"/>
    <property type="match status" value="1"/>
</dbReference>
<dbReference type="Gene3D" id="3.30.930.10">
    <property type="entry name" value="Bira Bifunctional Protein, Domain 2"/>
    <property type="match status" value="1"/>
</dbReference>
<keyword evidence="10" id="KW-0547">Nucleotide-binding</keyword>
<feature type="domain" description="Aminoacyl-transfer RNA synthetases class-II family profile" evidence="17">
    <location>
        <begin position="114"/>
        <end position="308"/>
    </location>
</feature>
<dbReference type="GO" id="GO:0005737">
    <property type="term" value="C:cytoplasm"/>
    <property type="evidence" value="ECO:0007669"/>
    <property type="project" value="UniProtKB-SubCell"/>
</dbReference>
<dbReference type="GO" id="GO:0005524">
    <property type="term" value="F:ATP binding"/>
    <property type="evidence" value="ECO:0007669"/>
    <property type="project" value="UniProtKB-KW"/>
</dbReference>
<dbReference type="SUPFAM" id="SSF55681">
    <property type="entry name" value="Class II aaRS and biotin synthetases"/>
    <property type="match status" value="1"/>
</dbReference>
<evidence type="ECO:0000256" key="11">
    <source>
        <dbReference type="ARBA" id="ARBA00022840"/>
    </source>
</evidence>
<dbReference type="HAMAP" id="MF_00281">
    <property type="entry name" value="Phe_tRNA_synth_alpha1"/>
    <property type="match status" value="1"/>
</dbReference>
<dbReference type="FunFam" id="3.30.930.10:FF:000003">
    <property type="entry name" value="Phenylalanine--tRNA ligase alpha subunit"/>
    <property type="match status" value="1"/>
</dbReference>
<evidence type="ECO:0000259" key="17">
    <source>
        <dbReference type="PROSITE" id="PS50862"/>
    </source>
</evidence>
<dbReference type="InterPro" id="IPR004188">
    <property type="entry name" value="Phe-tRNA_ligase_II_N"/>
</dbReference>
<keyword evidence="7" id="KW-0963">Cytoplasm</keyword>
<keyword evidence="9" id="KW-0479">Metal-binding</keyword>
<dbReference type="InterPro" id="IPR002319">
    <property type="entry name" value="Phenylalanyl-tRNA_Synthase"/>
</dbReference>
<evidence type="ECO:0000256" key="13">
    <source>
        <dbReference type="ARBA" id="ARBA00022917"/>
    </source>
</evidence>
<dbReference type="InterPro" id="IPR045864">
    <property type="entry name" value="aa-tRNA-synth_II/BPL/LPL"/>
</dbReference>
<dbReference type="AlphaFoldDB" id="A0A3B1BZW7"/>
<evidence type="ECO:0000256" key="3">
    <source>
        <dbReference type="ARBA" id="ARBA00010207"/>
    </source>
</evidence>
<keyword evidence="11" id="KW-0067">ATP-binding</keyword>
<dbReference type="NCBIfam" id="TIGR00468">
    <property type="entry name" value="pheS"/>
    <property type="match status" value="1"/>
</dbReference>
<dbReference type="InterPro" id="IPR010978">
    <property type="entry name" value="tRNA-bd_arm"/>
</dbReference>
<dbReference type="CDD" id="cd00496">
    <property type="entry name" value="PheRS_alpha_core"/>
    <property type="match status" value="1"/>
</dbReference>
<evidence type="ECO:0000256" key="2">
    <source>
        <dbReference type="ARBA" id="ARBA00004496"/>
    </source>
</evidence>
<comment type="subunit">
    <text evidence="4">Tetramer of two alpha and two beta subunits.</text>
</comment>
<keyword evidence="8 18" id="KW-0436">Ligase</keyword>
<gene>
    <name evidence="18" type="ORF">MNBD_IGNAVI01-2293</name>
</gene>
<evidence type="ECO:0000256" key="5">
    <source>
        <dbReference type="ARBA" id="ARBA00012814"/>
    </source>
</evidence>
<dbReference type="GO" id="GO:0000049">
    <property type="term" value="F:tRNA binding"/>
    <property type="evidence" value="ECO:0007669"/>
    <property type="project" value="InterPro"/>
</dbReference>
<evidence type="ECO:0000256" key="9">
    <source>
        <dbReference type="ARBA" id="ARBA00022723"/>
    </source>
</evidence>
<dbReference type="SUPFAM" id="SSF46589">
    <property type="entry name" value="tRNA-binding arm"/>
    <property type="match status" value="1"/>
</dbReference>
<name>A0A3B1BZW7_9ZZZZ</name>
<evidence type="ECO:0000256" key="4">
    <source>
        <dbReference type="ARBA" id="ARBA00011209"/>
    </source>
</evidence>
<dbReference type="InterPro" id="IPR006195">
    <property type="entry name" value="aa-tRNA-synth_II"/>
</dbReference>
<dbReference type="PROSITE" id="PS50862">
    <property type="entry name" value="AA_TRNA_LIGASE_II"/>
    <property type="match status" value="1"/>
</dbReference>
<comment type="similarity">
    <text evidence="3">Belongs to the class-II aminoacyl-tRNA synthetase family. Phe-tRNA synthetase alpha subunit type 1 subfamily.</text>
</comment>
<keyword evidence="12" id="KW-0460">Magnesium</keyword>
<keyword evidence="13" id="KW-0648">Protein biosynthesis</keyword>
<reference evidence="18" key="1">
    <citation type="submission" date="2018-06" db="EMBL/GenBank/DDBJ databases">
        <authorList>
            <person name="Zhirakovskaya E."/>
        </authorList>
    </citation>
    <scope>NUCLEOTIDE SEQUENCE</scope>
</reference>
<dbReference type="InterPro" id="IPR004529">
    <property type="entry name" value="Phe-tRNA-synth_IIc_asu"/>
</dbReference>
<accession>A0A3B1BZW7</accession>
<evidence type="ECO:0000256" key="16">
    <source>
        <dbReference type="ARBA" id="ARBA00049255"/>
    </source>
</evidence>
<evidence type="ECO:0000256" key="1">
    <source>
        <dbReference type="ARBA" id="ARBA00001946"/>
    </source>
</evidence>